<evidence type="ECO:0000313" key="2">
    <source>
        <dbReference type="Proteomes" id="UP000278334"/>
    </source>
</evidence>
<dbReference type="PANTHER" id="PTHR42782">
    <property type="entry name" value="SI:CH73-314G15.3"/>
    <property type="match status" value="1"/>
</dbReference>
<evidence type="ECO:0008006" key="3">
    <source>
        <dbReference type="Google" id="ProtNLM"/>
    </source>
</evidence>
<protein>
    <recommendedName>
        <fullName evidence="3">DUF455 domain-containing protein</fullName>
    </recommendedName>
</protein>
<dbReference type="PIRSF" id="PIRSF012318">
    <property type="entry name" value="UCP012318"/>
    <property type="match status" value="1"/>
</dbReference>
<dbReference type="EMBL" id="CP024634">
    <property type="protein sequence ID" value="AYQ57158.1"/>
    <property type="molecule type" value="Genomic_DNA"/>
</dbReference>
<dbReference type="InterPro" id="IPR009078">
    <property type="entry name" value="Ferritin-like_SF"/>
</dbReference>
<evidence type="ECO:0000313" key="1">
    <source>
        <dbReference type="EMBL" id="AYQ57158.1"/>
    </source>
</evidence>
<dbReference type="AlphaFoldDB" id="A0A3G3IN47"/>
<organism evidence="1 2">
    <name type="scientific">Bathymodiolus thermophilus thioautotrophic gill symbiont</name>
    <dbReference type="NCBI Taxonomy" id="2360"/>
    <lineage>
        <taxon>Bacteria</taxon>
        <taxon>Pseudomonadati</taxon>
        <taxon>Pseudomonadota</taxon>
        <taxon>Gammaproteobacteria</taxon>
        <taxon>sulfur-oxidizing symbionts</taxon>
    </lineage>
</organism>
<dbReference type="SUPFAM" id="SSF47240">
    <property type="entry name" value="Ferritin-like"/>
    <property type="match status" value="1"/>
</dbReference>
<sequence length="267" mass="31197">MDKMNGFELAYHALMNNTIEEKIKLTQQLYALSVNHQLDYSDAFPIQKTPNPGRPQKPELVRFQSVPRRDSSDLGFINTIHAICHIEFNAINLALDAIYRFQDMPEPFYQDWIQVAFEEAKHFSLLSAYLLKLGYQYGDFDAHDGLWQMTTDTDYDVLARMALVPRVLEARGLDATPKIQKRFKHSNFSHMVDILDIIFKDEINHVKIGNTWFHYLCQQRQVDPLTTFDKLVKKHIGAQLRGPFNIEARKLANFSQQELDYLCHFQK</sequence>
<accession>A0A3G3IN47</accession>
<dbReference type="Pfam" id="PF04305">
    <property type="entry name" value="DUF455"/>
    <property type="match status" value="1"/>
</dbReference>
<dbReference type="InterPro" id="IPR007402">
    <property type="entry name" value="DUF455"/>
</dbReference>
<dbReference type="PANTHER" id="PTHR42782:SF4">
    <property type="entry name" value="DUF455 DOMAIN-CONTAINING PROTEIN"/>
    <property type="match status" value="1"/>
</dbReference>
<gene>
    <name evidence="1" type="ORF">MS2017_1472</name>
</gene>
<dbReference type="InterPro" id="IPR011197">
    <property type="entry name" value="UCP012318"/>
</dbReference>
<dbReference type="Proteomes" id="UP000278334">
    <property type="component" value="Chromosome"/>
</dbReference>
<reference evidence="1 2" key="1">
    <citation type="submission" date="2017-11" db="EMBL/GenBank/DDBJ databases">
        <title>Genome sequence of the bacterial symbiont EPR9N from a vent mussel Bathymodiolus thermophilus.</title>
        <authorList>
            <person name="Won Y.-J."/>
        </authorList>
    </citation>
    <scope>NUCLEOTIDE SEQUENCE [LARGE SCALE GENOMIC DNA]</scope>
    <source>
        <strain evidence="1 2">EPR9N</strain>
    </source>
</reference>
<name>A0A3G3IN47_9GAMM</name>
<dbReference type="KEGG" id="bthg:MS2017_1472"/>
<dbReference type="CDD" id="cd00657">
    <property type="entry name" value="Ferritin_like"/>
    <property type="match status" value="1"/>
</dbReference>
<proteinExistence type="predicted"/>